<dbReference type="SUPFAM" id="SSF53098">
    <property type="entry name" value="Ribonuclease H-like"/>
    <property type="match status" value="1"/>
</dbReference>
<feature type="compositionally biased region" description="Pro residues" evidence="1">
    <location>
        <begin position="497"/>
        <end position="512"/>
    </location>
</feature>
<evidence type="ECO:0000256" key="1">
    <source>
        <dbReference type="SAM" id="MobiDB-lite"/>
    </source>
</evidence>
<feature type="region of interest" description="Disordered" evidence="1">
    <location>
        <begin position="1"/>
        <end position="46"/>
    </location>
</feature>
<dbReference type="PANTHER" id="PTHR47481:SF29">
    <property type="entry name" value="RETROTRANSPOSON GAG DOMAIN-CONTAINING PROTEIN"/>
    <property type="match status" value="1"/>
</dbReference>
<evidence type="ECO:0000259" key="4">
    <source>
        <dbReference type="Pfam" id="PF22936"/>
    </source>
</evidence>
<evidence type="ECO:0000313" key="5">
    <source>
        <dbReference type="EMBL" id="GAA0176282.1"/>
    </source>
</evidence>
<dbReference type="InterPro" id="IPR013103">
    <property type="entry name" value="RVT_2"/>
</dbReference>
<comment type="caution">
    <text evidence="5">The sequence shown here is derived from an EMBL/GenBank/DDBJ whole genome shotgun (WGS) entry which is preliminary data.</text>
</comment>
<protein>
    <recommendedName>
        <fullName evidence="7">Mitochondrial protein</fullName>
    </recommendedName>
</protein>
<keyword evidence="2" id="KW-0812">Transmembrane</keyword>
<dbReference type="InterPro" id="IPR012337">
    <property type="entry name" value="RNaseH-like_sf"/>
</dbReference>
<dbReference type="Pfam" id="PF07727">
    <property type="entry name" value="RVT_2"/>
    <property type="match status" value="1"/>
</dbReference>
<name>A0AAV3RNU0_LITER</name>
<dbReference type="AlphaFoldDB" id="A0AAV3RNU0"/>
<proteinExistence type="predicted"/>
<feature type="domain" description="Reverse transcriptase Ty1/copia-type" evidence="3">
    <location>
        <begin position="570"/>
        <end position="655"/>
    </location>
</feature>
<dbReference type="Proteomes" id="UP001454036">
    <property type="component" value="Unassembled WGS sequence"/>
</dbReference>
<dbReference type="EMBL" id="BAABME010010045">
    <property type="protein sequence ID" value="GAA0176282.1"/>
    <property type="molecule type" value="Genomic_DNA"/>
</dbReference>
<feature type="region of interest" description="Disordered" evidence="1">
    <location>
        <begin position="493"/>
        <end position="521"/>
    </location>
</feature>
<accession>A0AAV3RNU0</accession>
<feature type="compositionally biased region" description="Low complexity" evidence="1">
    <location>
        <begin position="446"/>
        <end position="458"/>
    </location>
</feature>
<feature type="compositionally biased region" description="Polar residues" evidence="1">
    <location>
        <begin position="21"/>
        <end position="38"/>
    </location>
</feature>
<gene>
    <name evidence="5" type="ORF">LIER_29300</name>
</gene>
<dbReference type="InterPro" id="IPR054722">
    <property type="entry name" value="PolX-like_BBD"/>
</dbReference>
<dbReference type="GO" id="GO:0003676">
    <property type="term" value="F:nucleic acid binding"/>
    <property type="evidence" value="ECO:0007669"/>
    <property type="project" value="InterPro"/>
</dbReference>
<feature type="domain" description="Retrovirus-related Pol polyprotein from transposon TNT 1-94-like beta-barrel" evidence="4">
    <location>
        <begin position="206"/>
        <end position="282"/>
    </location>
</feature>
<dbReference type="Pfam" id="PF22936">
    <property type="entry name" value="Pol_BBD"/>
    <property type="match status" value="1"/>
</dbReference>
<dbReference type="PANTHER" id="PTHR47481">
    <property type="match status" value="1"/>
</dbReference>
<evidence type="ECO:0000256" key="2">
    <source>
        <dbReference type="SAM" id="Phobius"/>
    </source>
</evidence>
<keyword evidence="6" id="KW-1185">Reference proteome</keyword>
<sequence length="691" mass="76267">MSTSPSHTSNTNTNEVPPTDSPNTPITSDVSRPLQPSSVDLPHKPSLSVSNVNIKNLISMIPISTNITSRVPLPSFIEARSMLLTFEVQLKSFGPVLASLDHSSPAAFFAPRHFQSNGNRGRYGRGRNNQQSRFSKCRGTQNYSPQWRPSPSLLGASPSLVCQYCSKLGHSERDFPQLVSKALYVEASPGSTMASPSTSTPFETQWHFDTGATSHMTPNSGMLSSLRPYTDNARVLVGDGSLVPITHLGDFSFSYSSTKSFTLNNVLVVPNLPTNLVSIKRFSIDNNCYFLFGASSFCIKDKNTHQTLVSCASPDPLYSVPTSKIESLSPSVVAFPAQELPSSTLCHMHLGHLGTTAFASLSRSSVIPVKHRLSSSHDYRPCQLGNHTRRPHPPNPRHASGLFELIHSDVWTSPIESISDFKYYVVFLDDYSRFAWVFPIKNKSESPQQTNLPQSSQQPTPPQSSPLSSLFQNPIPNSLGSSTIVHTRPDFSHQYPQLPPIPSPSTTRPPPTTTMITRSQNGISKPRILPSLLSSECVLDLVEPTSYSQASRDPLWRRAMADEYNALLTNDTWCLVPPPGVNLIGTKWVFKLKFHADGSLSRRKCRLVAQGQHQQHGIDYDETFSPVVKPATIRSVLTMESSQNCPFASLMLKTLFSMVICLRRFISSSLLGLSILIFPIMFVSLTRLFMV</sequence>
<dbReference type="InterPro" id="IPR036397">
    <property type="entry name" value="RNaseH_sf"/>
</dbReference>
<evidence type="ECO:0000313" key="6">
    <source>
        <dbReference type="Proteomes" id="UP001454036"/>
    </source>
</evidence>
<evidence type="ECO:0008006" key="7">
    <source>
        <dbReference type="Google" id="ProtNLM"/>
    </source>
</evidence>
<reference evidence="5 6" key="1">
    <citation type="submission" date="2024-01" db="EMBL/GenBank/DDBJ databases">
        <title>The complete chloroplast genome sequence of Lithospermum erythrorhizon: insights into the phylogenetic relationship among Boraginaceae species and the maternal lineages of purple gromwells.</title>
        <authorList>
            <person name="Okada T."/>
            <person name="Watanabe K."/>
        </authorList>
    </citation>
    <scope>NUCLEOTIDE SEQUENCE [LARGE SCALE GENOMIC DNA]</scope>
</reference>
<evidence type="ECO:0000259" key="3">
    <source>
        <dbReference type="Pfam" id="PF07727"/>
    </source>
</evidence>
<feature type="compositionally biased region" description="Polar residues" evidence="1">
    <location>
        <begin position="130"/>
        <end position="147"/>
    </location>
</feature>
<keyword evidence="2" id="KW-1133">Transmembrane helix</keyword>
<keyword evidence="2" id="KW-0472">Membrane</keyword>
<dbReference type="Gene3D" id="3.30.420.10">
    <property type="entry name" value="Ribonuclease H-like superfamily/Ribonuclease H"/>
    <property type="match status" value="1"/>
</dbReference>
<feature type="transmembrane region" description="Helical" evidence="2">
    <location>
        <begin position="670"/>
        <end position="690"/>
    </location>
</feature>
<organism evidence="5 6">
    <name type="scientific">Lithospermum erythrorhizon</name>
    <name type="common">Purple gromwell</name>
    <name type="synonym">Lithospermum officinale var. erythrorhizon</name>
    <dbReference type="NCBI Taxonomy" id="34254"/>
    <lineage>
        <taxon>Eukaryota</taxon>
        <taxon>Viridiplantae</taxon>
        <taxon>Streptophyta</taxon>
        <taxon>Embryophyta</taxon>
        <taxon>Tracheophyta</taxon>
        <taxon>Spermatophyta</taxon>
        <taxon>Magnoliopsida</taxon>
        <taxon>eudicotyledons</taxon>
        <taxon>Gunneridae</taxon>
        <taxon>Pentapetalae</taxon>
        <taxon>asterids</taxon>
        <taxon>lamiids</taxon>
        <taxon>Boraginales</taxon>
        <taxon>Boraginaceae</taxon>
        <taxon>Boraginoideae</taxon>
        <taxon>Lithospermeae</taxon>
        <taxon>Lithospermum</taxon>
    </lineage>
</organism>
<feature type="region of interest" description="Disordered" evidence="1">
    <location>
        <begin position="445"/>
        <end position="473"/>
    </location>
</feature>
<feature type="compositionally biased region" description="Low complexity" evidence="1">
    <location>
        <begin position="1"/>
        <end position="14"/>
    </location>
</feature>
<feature type="region of interest" description="Disordered" evidence="1">
    <location>
        <begin position="117"/>
        <end position="149"/>
    </location>
</feature>